<dbReference type="GeneID" id="116305747"/>
<dbReference type="GO" id="GO:0016491">
    <property type="term" value="F:oxidoreductase activity"/>
    <property type="evidence" value="ECO:0007669"/>
    <property type="project" value="UniProtKB-KW"/>
</dbReference>
<dbReference type="SUPFAM" id="SSF51430">
    <property type="entry name" value="NAD(P)-linked oxidoreductase"/>
    <property type="match status" value="1"/>
</dbReference>
<dbReference type="OrthoDB" id="48988at2759"/>
<dbReference type="Pfam" id="PF00248">
    <property type="entry name" value="Aldo_ket_red"/>
    <property type="match status" value="1"/>
</dbReference>
<organism evidence="4 5">
    <name type="scientific">Actinia tenebrosa</name>
    <name type="common">Australian red waratah sea anemone</name>
    <dbReference type="NCBI Taxonomy" id="6105"/>
    <lineage>
        <taxon>Eukaryota</taxon>
        <taxon>Metazoa</taxon>
        <taxon>Cnidaria</taxon>
        <taxon>Anthozoa</taxon>
        <taxon>Hexacorallia</taxon>
        <taxon>Actiniaria</taxon>
        <taxon>Actiniidae</taxon>
        <taxon>Actinia</taxon>
    </lineage>
</organism>
<reference evidence="5" key="1">
    <citation type="submission" date="2025-08" db="UniProtKB">
        <authorList>
            <consortium name="RefSeq"/>
        </authorList>
    </citation>
    <scope>IDENTIFICATION</scope>
    <source>
        <tissue evidence="5">Tentacle</tissue>
    </source>
</reference>
<dbReference type="Gene3D" id="3.20.20.100">
    <property type="entry name" value="NADP-dependent oxidoreductase domain"/>
    <property type="match status" value="1"/>
</dbReference>
<dbReference type="PANTHER" id="PTHR43364">
    <property type="entry name" value="NADH-SPECIFIC METHYLGLYOXAL REDUCTASE-RELATED"/>
    <property type="match status" value="1"/>
</dbReference>
<dbReference type="InParanoid" id="A0A6P8J1B3"/>
<evidence type="ECO:0000256" key="2">
    <source>
        <dbReference type="ARBA" id="ARBA00038157"/>
    </source>
</evidence>
<dbReference type="KEGG" id="aten:116305747"/>
<comment type="similarity">
    <text evidence="2">Belongs to the aldo/keto reductase family. Aldo/keto reductase 2 subfamily.</text>
</comment>
<dbReference type="FunCoup" id="A0A6P8J1B3">
    <property type="interactions" value="968"/>
</dbReference>
<keyword evidence="1" id="KW-0560">Oxidoreductase</keyword>
<evidence type="ECO:0000313" key="5">
    <source>
        <dbReference type="RefSeq" id="XP_031571590.1"/>
    </source>
</evidence>
<accession>A0A6P8J1B3</accession>
<proteinExistence type="inferred from homology"/>
<keyword evidence="4" id="KW-1185">Reference proteome</keyword>
<dbReference type="CDD" id="cd19075">
    <property type="entry name" value="AKR_AKR7A1-5"/>
    <property type="match status" value="1"/>
</dbReference>
<evidence type="ECO:0000256" key="1">
    <source>
        <dbReference type="ARBA" id="ARBA00023002"/>
    </source>
</evidence>
<gene>
    <name evidence="5" type="primary">LOC116305747</name>
</gene>
<dbReference type="RefSeq" id="XP_031571590.1">
    <property type="nucleotide sequence ID" value="XM_031715730.1"/>
</dbReference>
<evidence type="ECO:0000259" key="3">
    <source>
        <dbReference type="Pfam" id="PF00248"/>
    </source>
</evidence>
<dbReference type="Proteomes" id="UP000515163">
    <property type="component" value="Unplaced"/>
</dbReference>
<evidence type="ECO:0000313" key="4">
    <source>
        <dbReference type="Proteomes" id="UP000515163"/>
    </source>
</evidence>
<name>A0A6P8J1B3_ACTTE</name>
<dbReference type="InterPro" id="IPR023210">
    <property type="entry name" value="NADP_OxRdtase_dom"/>
</dbReference>
<dbReference type="PANTHER" id="PTHR43364:SF4">
    <property type="entry name" value="NAD(P)-LINKED OXIDOREDUCTASE SUPERFAMILY PROTEIN"/>
    <property type="match status" value="1"/>
</dbReference>
<protein>
    <submittedName>
        <fullName evidence="5">Aflatoxin B1 aldehyde reductase member 2-like</fullName>
    </submittedName>
</protein>
<dbReference type="InterPro" id="IPR036812">
    <property type="entry name" value="NAD(P)_OxRdtase_dom_sf"/>
</dbReference>
<feature type="domain" description="NADP-dependent oxidoreductase" evidence="3">
    <location>
        <begin position="4"/>
        <end position="306"/>
    </location>
</feature>
<dbReference type="AlphaFoldDB" id="A0A6P8J1B3"/>
<dbReference type="InterPro" id="IPR050523">
    <property type="entry name" value="AKR_Detox_Biosynth"/>
</dbReference>
<sequence>MKTVFGTMEFGRQADPIQAKEMVKMCMNSDCYEFDTAFMYAGGKSEEIMGTIDLLKDPKVVIATKANPWSEQGLKFDRVLEQMNTSLHRLQRKSVDIFYLHAPDHKTPIEDTLKAVDQLHKEGKFKQFALSNYAAWEVVEIYYICKESNYVLPTIYQGMYNAFVRAVESELFPCLRRFGIQFYAYNPLAGGLLTGKYQYSDKDDKQPFGRFFGTGPWAESYRERFWKKPLFDVLDKLKVKLNEIYGEGKVSPTEASLRWIYHHSLMSEKYGDKVILGASNLVHLEENLKASKQDVLHEDIVKIFDEGWESMKGQCPAYNR</sequence>